<dbReference type="Proteomes" id="UP000004563">
    <property type="component" value="Unassembled WGS sequence"/>
</dbReference>
<dbReference type="EMBL" id="ADKO01000088">
    <property type="protein sequence ID" value="EFG16870.1"/>
    <property type="molecule type" value="Genomic_DNA"/>
</dbReference>
<proteinExistence type="predicted"/>
<dbReference type="InterPro" id="IPR025316">
    <property type="entry name" value="DUF4221"/>
</dbReference>
<dbReference type="Pfam" id="PF13970">
    <property type="entry name" value="DUF4221"/>
    <property type="match status" value="1"/>
</dbReference>
<name>D4VBB7_PHOVU</name>
<reference evidence="1 2" key="1">
    <citation type="journal article" date="2011" name="J. Bacteriol.">
        <title>Draft genome sequence of Bacteroides vulgatus PC510, a strain isolated from human feces.</title>
        <authorList>
            <person name="Cuiv P.O."/>
            <person name="Klaassens E.S."/>
            <person name="Durkin A.S."/>
            <person name="Harkins D.M."/>
            <person name="Foster L."/>
            <person name="McCorrison J."/>
            <person name="Torralba M."/>
            <person name="Nelson K.E."/>
            <person name="Morrison M."/>
        </authorList>
    </citation>
    <scope>NUCLEOTIDE SEQUENCE [LARGE SCALE GENOMIC DNA]</scope>
    <source>
        <strain evidence="1 2">PC510</strain>
    </source>
</reference>
<gene>
    <name evidence="1" type="ORF">CUU_2167</name>
</gene>
<organism evidence="1 2">
    <name type="scientific">Phocaeicola vulgatus PC510</name>
    <dbReference type="NCBI Taxonomy" id="702446"/>
    <lineage>
        <taxon>Bacteria</taxon>
        <taxon>Pseudomonadati</taxon>
        <taxon>Bacteroidota</taxon>
        <taxon>Bacteroidia</taxon>
        <taxon>Bacteroidales</taxon>
        <taxon>Bacteroidaceae</taxon>
        <taxon>Phocaeicola</taxon>
    </lineage>
</organism>
<protein>
    <submittedName>
        <fullName evidence="1">Conserved domain protein</fullName>
    </submittedName>
</protein>
<sequence>MYDKYRKVFYRFALMPDDNIKPFSNNPHQSFSIIILNKDYEIIGETKFPGNTYAHHLCFVGKKGLYISENNENNPQFDENKLVFRCFTLQGRKK</sequence>
<accession>D4VBB7</accession>
<comment type="caution">
    <text evidence="1">The sequence shown here is derived from an EMBL/GenBank/DDBJ whole genome shotgun (WGS) entry which is preliminary data.</text>
</comment>
<evidence type="ECO:0000313" key="2">
    <source>
        <dbReference type="Proteomes" id="UP000004563"/>
    </source>
</evidence>
<evidence type="ECO:0000313" key="1">
    <source>
        <dbReference type="EMBL" id="EFG16870.1"/>
    </source>
</evidence>
<dbReference type="AlphaFoldDB" id="D4VBB7"/>